<evidence type="ECO:0000313" key="3">
    <source>
        <dbReference type="Proteomes" id="UP001472677"/>
    </source>
</evidence>
<proteinExistence type="predicted"/>
<keyword evidence="3" id="KW-1185">Reference proteome</keyword>
<dbReference type="EMBL" id="JBBPBM010000001">
    <property type="protein sequence ID" value="KAK8600715.1"/>
    <property type="molecule type" value="Genomic_DNA"/>
</dbReference>
<feature type="region of interest" description="Disordered" evidence="1">
    <location>
        <begin position="1"/>
        <end position="174"/>
    </location>
</feature>
<organism evidence="2 3">
    <name type="scientific">Hibiscus sabdariffa</name>
    <name type="common">roselle</name>
    <dbReference type="NCBI Taxonomy" id="183260"/>
    <lineage>
        <taxon>Eukaryota</taxon>
        <taxon>Viridiplantae</taxon>
        <taxon>Streptophyta</taxon>
        <taxon>Embryophyta</taxon>
        <taxon>Tracheophyta</taxon>
        <taxon>Spermatophyta</taxon>
        <taxon>Magnoliopsida</taxon>
        <taxon>eudicotyledons</taxon>
        <taxon>Gunneridae</taxon>
        <taxon>Pentapetalae</taxon>
        <taxon>rosids</taxon>
        <taxon>malvids</taxon>
        <taxon>Malvales</taxon>
        <taxon>Malvaceae</taxon>
        <taxon>Malvoideae</taxon>
        <taxon>Hibiscus</taxon>
    </lineage>
</organism>
<reference evidence="2 3" key="1">
    <citation type="journal article" date="2024" name="G3 (Bethesda)">
        <title>Genome assembly of Hibiscus sabdariffa L. provides insights into metabolisms of medicinal natural products.</title>
        <authorList>
            <person name="Kim T."/>
        </authorList>
    </citation>
    <scope>NUCLEOTIDE SEQUENCE [LARGE SCALE GENOMIC DNA]</scope>
    <source>
        <strain evidence="2">TK-2024</strain>
        <tissue evidence="2">Old leaves</tissue>
    </source>
</reference>
<feature type="compositionally biased region" description="Polar residues" evidence="1">
    <location>
        <begin position="151"/>
        <end position="160"/>
    </location>
</feature>
<feature type="compositionally biased region" description="Basic residues" evidence="1">
    <location>
        <begin position="32"/>
        <end position="42"/>
    </location>
</feature>
<accession>A0ABR2GD30</accession>
<dbReference type="Proteomes" id="UP001472677">
    <property type="component" value="Unassembled WGS sequence"/>
</dbReference>
<evidence type="ECO:0000313" key="2">
    <source>
        <dbReference type="EMBL" id="KAK8600715.1"/>
    </source>
</evidence>
<protein>
    <submittedName>
        <fullName evidence="2">Uncharacterized protein</fullName>
    </submittedName>
</protein>
<gene>
    <name evidence="2" type="ORF">V6N12_050566</name>
</gene>
<sequence length="174" mass="18417">MVTCMPSHQGTNRPRKGPNGESGHPTKWAPWPRHKGSARRAPPRAYRGSETTNGSIGANRGEKGPGQHPAQTRVPMHQSCKAAGAGSMSRVSDAKPNQGMRNVEGNLQVWPRPSATKGDKQRTSSAKAGRALRKTEGEPLPRAPPRACRGSETTNGSIGANQGEKGPGKHPSHS</sequence>
<feature type="compositionally biased region" description="Polar residues" evidence="1">
    <location>
        <begin position="1"/>
        <end position="12"/>
    </location>
</feature>
<comment type="caution">
    <text evidence="2">The sequence shown here is derived from an EMBL/GenBank/DDBJ whole genome shotgun (WGS) entry which is preliminary data.</text>
</comment>
<evidence type="ECO:0000256" key="1">
    <source>
        <dbReference type="SAM" id="MobiDB-lite"/>
    </source>
</evidence>
<name>A0ABR2GD30_9ROSI</name>